<dbReference type="AlphaFoldDB" id="A0A4Z0Z5L2"/>
<keyword evidence="3" id="KW-1185">Reference proteome</keyword>
<dbReference type="Proteomes" id="UP000297716">
    <property type="component" value="Unassembled WGS sequence"/>
</dbReference>
<feature type="region of interest" description="Disordered" evidence="1">
    <location>
        <begin position="1"/>
        <end position="162"/>
    </location>
</feature>
<dbReference type="OrthoDB" id="3438962at2759"/>
<reference evidence="2 3" key="1">
    <citation type="submission" date="2019-03" db="EMBL/GenBank/DDBJ databases">
        <title>Draft genome sequence of Xylaria hypoxylon DSM 108379, a ubiquitous saprotrophic-parasitic fungi on hardwood.</title>
        <authorList>
            <person name="Buettner E."/>
            <person name="Leonhardt S."/>
            <person name="Gebauer A.M."/>
            <person name="Liers C."/>
            <person name="Hofrichter M."/>
            <person name="Kellner H."/>
        </authorList>
    </citation>
    <scope>NUCLEOTIDE SEQUENCE [LARGE SCALE GENOMIC DNA]</scope>
    <source>
        <strain evidence="2 3">DSM 108379</strain>
    </source>
</reference>
<feature type="compositionally biased region" description="Polar residues" evidence="1">
    <location>
        <begin position="47"/>
        <end position="56"/>
    </location>
</feature>
<organism evidence="2 3">
    <name type="scientific">Xylaria hypoxylon</name>
    <dbReference type="NCBI Taxonomy" id="37992"/>
    <lineage>
        <taxon>Eukaryota</taxon>
        <taxon>Fungi</taxon>
        <taxon>Dikarya</taxon>
        <taxon>Ascomycota</taxon>
        <taxon>Pezizomycotina</taxon>
        <taxon>Sordariomycetes</taxon>
        <taxon>Xylariomycetidae</taxon>
        <taxon>Xylariales</taxon>
        <taxon>Xylariaceae</taxon>
        <taxon>Xylaria</taxon>
    </lineage>
</organism>
<feature type="compositionally biased region" description="Polar residues" evidence="1">
    <location>
        <begin position="14"/>
        <end position="26"/>
    </location>
</feature>
<sequence length="162" mass="17087">MEPSGAPQPPRNAAYQTEGNAVTLNPSEERAVHHGHGHPVAQRGPGNDTSSTQDALPSSLGWGVHGAPAGEERLGRTQEEVGRHNELEGDQMRALGEGQVADAVDRKPGATGSQPDLASDLDRKKSEQAEAREAIKERRRHGNVSDGGPGGGVDTELDRALR</sequence>
<proteinExistence type="predicted"/>
<gene>
    <name evidence="2" type="ORF">E0Z10_g1910</name>
</gene>
<dbReference type="STRING" id="37992.A0A4Z0Z5L2"/>
<dbReference type="EMBL" id="SKBN01000021">
    <property type="protein sequence ID" value="TGJ86910.1"/>
    <property type="molecule type" value="Genomic_DNA"/>
</dbReference>
<protein>
    <submittedName>
        <fullName evidence="2">Uncharacterized protein</fullName>
    </submittedName>
</protein>
<accession>A0A4Z0Z5L2</accession>
<comment type="caution">
    <text evidence="2">The sequence shown here is derived from an EMBL/GenBank/DDBJ whole genome shotgun (WGS) entry which is preliminary data.</text>
</comment>
<evidence type="ECO:0000313" key="2">
    <source>
        <dbReference type="EMBL" id="TGJ86910.1"/>
    </source>
</evidence>
<evidence type="ECO:0000313" key="3">
    <source>
        <dbReference type="Proteomes" id="UP000297716"/>
    </source>
</evidence>
<feature type="compositionally biased region" description="Pro residues" evidence="1">
    <location>
        <begin position="1"/>
        <end position="10"/>
    </location>
</feature>
<feature type="compositionally biased region" description="Basic and acidic residues" evidence="1">
    <location>
        <begin position="120"/>
        <end position="136"/>
    </location>
</feature>
<name>A0A4Z0Z5L2_9PEZI</name>
<feature type="compositionally biased region" description="Basic and acidic residues" evidence="1">
    <location>
        <begin position="70"/>
        <end position="91"/>
    </location>
</feature>
<evidence type="ECO:0000256" key="1">
    <source>
        <dbReference type="SAM" id="MobiDB-lite"/>
    </source>
</evidence>